<dbReference type="InterPro" id="IPR016722">
    <property type="entry name" value="DNA_pol_alpha_bsu"/>
</dbReference>
<gene>
    <name evidence="9" type="ORF">D9Q98_001656</name>
</gene>
<evidence type="ECO:0000256" key="6">
    <source>
        <dbReference type="PIRNR" id="PIRNR018300"/>
    </source>
</evidence>
<evidence type="ECO:0000313" key="10">
    <source>
        <dbReference type="Proteomes" id="UP001055712"/>
    </source>
</evidence>
<dbReference type="Pfam" id="PF22062">
    <property type="entry name" value="OB_DPOA2"/>
    <property type="match status" value="1"/>
</dbReference>
<keyword evidence="5 6" id="KW-0539">Nucleus</keyword>
<evidence type="ECO:0000256" key="4">
    <source>
        <dbReference type="ARBA" id="ARBA00022705"/>
    </source>
</evidence>
<protein>
    <recommendedName>
        <fullName evidence="3 6">DNA polymerase alpha subunit B</fullName>
    </recommendedName>
</protein>
<dbReference type="InterPro" id="IPR054300">
    <property type="entry name" value="OB_DPOA2"/>
</dbReference>
<evidence type="ECO:0000256" key="2">
    <source>
        <dbReference type="ARBA" id="ARBA00007299"/>
    </source>
</evidence>
<keyword evidence="10" id="KW-1185">Reference proteome</keyword>
<reference evidence="9" key="2">
    <citation type="submission" date="2020-11" db="EMBL/GenBank/DDBJ databases">
        <authorList>
            <person name="Cecchin M."/>
            <person name="Marcolungo L."/>
            <person name="Rossato M."/>
            <person name="Girolomoni L."/>
            <person name="Cosentino E."/>
            <person name="Cuine S."/>
            <person name="Li-Beisson Y."/>
            <person name="Delledonne M."/>
            <person name="Ballottari M."/>
        </authorList>
    </citation>
    <scope>NUCLEOTIDE SEQUENCE</scope>
    <source>
        <strain evidence="9">211/11P</strain>
        <tissue evidence="9">Whole cell</tissue>
    </source>
</reference>
<evidence type="ECO:0000256" key="5">
    <source>
        <dbReference type="ARBA" id="ARBA00023242"/>
    </source>
</evidence>
<organism evidence="9 10">
    <name type="scientific">Chlorella vulgaris</name>
    <name type="common">Green alga</name>
    <dbReference type="NCBI Taxonomy" id="3077"/>
    <lineage>
        <taxon>Eukaryota</taxon>
        <taxon>Viridiplantae</taxon>
        <taxon>Chlorophyta</taxon>
        <taxon>core chlorophytes</taxon>
        <taxon>Trebouxiophyceae</taxon>
        <taxon>Chlorellales</taxon>
        <taxon>Chlorellaceae</taxon>
        <taxon>Chlorella clade</taxon>
        <taxon>Chlorella</taxon>
    </lineage>
</organism>
<evidence type="ECO:0000256" key="3">
    <source>
        <dbReference type="ARBA" id="ARBA00018596"/>
    </source>
</evidence>
<keyword evidence="4 6" id="KW-0235">DNA replication</keyword>
<comment type="similarity">
    <text evidence="2 6">Belongs to the DNA polymerase alpha subunit B family.</text>
</comment>
<comment type="subcellular location">
    <subcellularLocation>
        <location evidence="1 6">Nucleus</location>
    </subcellularLocation>
</comment>
<dbReference type="GO" id="GO:0005658">
    <property type="term" value="C:alpha DNA polymerase:primase complex"/>
    <property type="evidence" value="ECO:0007669"/>
    <property type="project" value="TreeGrafter"/>
</dbReference>
<dbReference type="InterPro" id="IPR007185">
    <property type="entry name" value="DNA_pol_a/d/e_bsu"/>
</dbReference>
<feature type="domain" description="DNA polymerase alpha subunit B OB" evidence="8">
    <location>
        <begin position="241"/>
        <end position="325"/>
    </location>
</feature>
<feature type="domain" description="DNA polymerase alpha/delta/epsilon subunit B" evidence="7">
    <location>
        <begin position="354"/>
        <end position="565"/>
    </location>
</feature>
<dbReference type="EMBL" id="SIDB01000002">
    <property type="protein sequence ID" value="KAI3435591.1"/>
    <property type="molecule type" value="Genomic_DNA"/>
</dbReference>
<dbReference type="Proteomes" id="UP001055712">
    <property type="component" value="Unassembled WGS sequence"/>
</dbReference>
<proteinExistence type="inferred from homology"/>
<evidence type="ECO:0000259" key="8">
    <source>
        <dbReference type="Pfam" id="PF22062"/>
    </source>
</evidence>
<dbReference type="PANTHER" id="PTHR23061:SF12">
    <property type="entry name" value="DNA POLYMERASE ALPHA SUBUNIT B"/>
    <property type="match status" value="1"/>
</dbReference>
<accession>A0A9D4TV64</accession>
<comment type="function">
    <text evidence="6">Accessory subunit of the DNA polymerase alpha complex (also known as the alpha DNA polymerase-primase complex) which plays an essential role in the initiation of DNA synthesis.</text>
</comment>
<dbReference type="Gene3D" id="3.60.21.60">
    <property type="match status" value="2"/>
</dbReference>
<sequence>MDADLARCLAIRGTLYKGIDPSVLSQLTSVVQQHEMTAKQAAAAFDKFMTVHRQQSASASAEDVSAFRCELTRSKPQPLGVARTNNLFNRVSLDDMVLADVATVNGAEKAGTPSSAQQGASQRITPYMSRVAARSASASKAYVHTPTTGGKFAERQGAGSVVASLNSHLEVLAAAGSEAMDVDGGEGHAAAASLRCDFAVLGQPLPADCKYMVDRLEDKVGYLEQRILAAEVAAEAALGCEVHPAATAAQQLALFVGRVCCDTENGRLNAQSLLLEGSQKSSQGSRVRLDVSHCAAYRLFPGQVVALLGTNPSGHYIVASSMLPGAAAAPLPRTGLEALAGYASATGQEGLSLVAAAGPFTSSDDLEYAPLAALLDYCAAPGRGRSPPHLLLLVGPFVDEQHPLLRQGTLDQRFEDVYASRVLGQISRFVARVGSRTRVLLLPSTRDLHHHPVLPQPPLPEGQARSAGVTSLANPSTLRCNEVVVGVCAADWLMACNREEVARSTQPQDRLPELAALLPAQQSYMPLFPAPLGTPLDCSKAATALHMPYAPDLLLVPSDLAPFAKLCPLHQLEGAPAAAARAALAAASGDAQPAAAAQAQATFVPDCSAVCINPGRLAKGASGGTFADIRILPLAEAVNVAAGAPAATNAPVLHQLSSRCRVDIKRI</sequence>
<evidence type="ECO:0000256" key="1">
    <source>
        <dbReference type="ARBA" id="ARBA00004123"/>
    </source>
</evidence>
<dbReference type="PANTHER" id="PTHR23061">
    <property type="entry name" value="DNA POLYMERASE 2 ALPHA 70 KDA SUBUNIT"/>
    <property type="match status" value="1"/>
</dbReference>
<evidence type="ECO:0000259" key="7">
    <source>
        <dbReference type="Pfam" id="PF04042"/>
    </source>
</evidence>
<dbReference type="AlphaFoldDB" id="A0A9D4TV64"/>
<dbReference type="PIRSF" id="PIRSF018300">
    <property type="entry name" value="DNA_pol_alph_2"/>
    <property type="match status" value="1"/>
</dbReference>
<dbReference type="OrthoDB" id="509317at2759"/>
<dbReference type="GO" id="GO:0006270">
    <property type="term" value="P:DNA replication initiation"/>
    <property type="evidence" value="ECO:0007669"/>
    <property type="project" value="TreeGrafter"/>
</dbReference>
<dbReference type="Pfam" id="PF04042">
    <property type="entry name" value="DNA_pol_E_B"/>
    <property type="match status" value="1"/>
</dbReference>
<evidence type="ECO:0000313" key="9">
    <source>
        <dbReference type="EMBL" id="KAI3435591.1"/>
    </source>
</evidence>
<comment type="caution">
    <text evidence="9">The sequence shown here is derived from an EMBL/GenBank/DDBJ whole genome shotgun (WGS) entry which is preliminary data.</text>
</comment>
<dbReference type="GO" id="GO:0003677">
    <property type="term" value="F:DNA binding"/>
    <property type="evidence" value="ECO:0007669"/>
    <property type="project" value="InterPro"/>
</dbReference>
<reference evidence="9" key="1">
    <citation type="journal article" date="2019" name="Plant J.">
        <title>Chlorella vulgaris genome assembly and annotation reveals the molecular basis for metabolic acclimation to high light conditions.</title>
        <authorList>
            <person name="Cecchin M."/>
            <person name="Marcolungo L."/>
            <person name="Rossato M."/>
            <person name="Girolomoni L."/>
            <person name="Cosentino E."/>
            <person name="Cuine S."/>
            <person name="Li-Beisson Y."/>
            <person name="Delledonne M."/>
            <person name="Ballottari M."/>
        </authorList>
    </citation>
    <scope>NUCLEOTIDE SEQUENCE</scope>
    <source>
        <strain evidence="9">211/11P</strain>
    </source>
</reference>
<name>A0A9D4TV64_CHLVU</name>